<reference evidence="2 3" key="2">
    <citation type="journal article" date="2003" name="DNA Res.">
        <title>Complete genome structure of Gloeobacter violaceus PCC 7421, a cyanobacterium that lacks thylakoids (supplement).</title>
        <authorList>
            <person name="Nakamura Y."/>
            <person name="Kaneko T."/>
            <person name="Sato S."/>
            <person name="Mimuro M."/>
            <person name="Miyashita H."/>
            <person name="Tsuchiya T."/>
            <person name="Sasamoto S."/>
            <person name="Watanabe A."/>
            <person name="Kawashima K."/>
            <person name="Kishida Y."/>
            <person name="Kiyokawa C."/>
            <person name="Kohara M."/>
            <person name="Matsumoto M."/>
            <person name="Matsuno A."/>
            <person name="Nakazaki N."/>
            <person name="Shimpo S."/>
            <person name="Takeuchi C."/>
            <person name="Yamada M."/>
            <person name="Tabata S."/>
        </authorList>
    </citation>
    <scope>NUCLEOTIDE SEQUENCE [LARGE SCALE GENOMIC DNA]</scope>
    <source>
        <strain evidence="3">ATCC 29082 / PCC 7421</strain>
    </source>
</reference>
<dbReference type="InterPro" id="IPR013766">
    <property type="entry name" value="Thioredoxin_domain"/>
</dbReference>
<dbReference type="PANTHER" id="PTHR42852:SF13">
    <property type="entry name" value="PROTEIN DIPZ"/>
    <property type="match status" value="1"/>
</dbReference>
<name>Q7NFA5_GLOVI</name>
<dbReference type="PhylomeDB" id="Q7NFA5"/>
<dbReference type="InterPro" id="IPR036249">
    <property type="entry name" value="Thioredoxin-like_sf"/>
</dbReference>
<dbReference type="EMBL" id="BA000045">
    <property type="protein sequence ID" value="BAC91562.1"/>
    <property type="molecule type" value="Genomic_DNA"/>
</dbReference>
<dbReference type="Gene3D" id="3.40.30.10">
    <property type="entry name" value="Glutaredoxin"/>
    <property type="match status" value="1"/>
</dbReference>
<dbReference type="OrthoDB" id="9799230at2"/>
<dbReference type="GO" id="GO:0016491">
    <property type="term" value="F:oxidoreductase activity"/>
    <property type="evidence" value="ECO:0000318"/>
    <property type="project" value="GO_Central"/>
</dbReference>
<gene>
    <name evidence="2" type="ordered locus">gll3621</name>
</gene>
<evidence type="ECO:0000313" key="2">
    <source>
        <dbReference type="EMBL" id="BAC91562.1"/>
    </source>
</evidence>
<dbReference type="InterPro" id="IPR050553">
    <property type="entry name" value="Thioredoxin_ResA/DsbE_sf"/>
</dbReference>
<dbReference type="STRING" id="251221.gene:10761136"/>
<dbReference type="InParanoid" id="Q7NFA5"/>
<evidence type="ECO:0000259" key="1">
    <source>
        <dbReference type="PROSITE" id="PS51352"/>
    </source>
</evidence>
<dbReference type="PATRIC" id="fig|251221.4.peg.3655"/>
<protein>
    <submittedName>
        <fullName evidence="2">Gll3621 protein</fullName>
    </submittedName>
</protein>
<dbReference type="EnsemblBacteria" id="BAC91562">
    <property type="protein sequence ID" value="BAC91562"/>
    <property type="gene ID" value="BAC91562"/>
</dbReference>
<dbReference type="InterPro" id="IPR013740">
    <property type="entry name" value="Redoxin"/>
</dbReference>
<keyword evidence="3" id="KW-1185">Reference proteome</keyword>
<reference evidence="2 3" key="1">
    <citation type="journal article" date="2003" name="DNA Res.">
        <title>Complete genome structure of Gloeobacter violaceus PCC 7421, a cyanobacterium that lacks thylakoids.</title>
        <authorList>
            <person name="Nakamura Y."/>
            <person name="Kaneko T."/>
            <person name="Sato S."/>
            <person name="Mimuro M."/>
            <person name="Miyashita H."/>
            <person name="Tsuchiya T."/>
            <person name="Sasamoto S."/>
            <person name="Watanabe A."/>
            <person name="Kawashima K."/>
            <person name="Kishida Y."/>
            <person name="Kiyokawa C."/>
            <person name="Kohara M."/>
            <person name="Matsumoto M."/>
            <person name="Matsuno A."/>
            <person name="Nakazaki N."/>
            <person name="Shimpo S."/>
            <person name="Takeuchi C."/>
            <person name="Yamada M."/>
            <person name="Tabata S."/>
        </authorList>
    </citation>
    <scope>NUCLEOTIDE SEQUENCE [LARGE SCALE GENOMIC DNA]</scope>
    <source>
        <strain evidence="3">ATCC 29082 / PCC 7421</strain>
    </source>
</reference>
<dbReference type="Proteomes" id="UP000000557">
    <property type="component" value="Chromosome"/>
</dbReference>
<dbReference type="KEGG" id="gvi:gll3621"/>
<dbReference type="HOGENOM" id="CLU_042529_8_0_3"/>
<dbReference type="PROSITE" id="PS51352">
    <property type="entry name" value="THIOREDOXIN_2"/>
    <property type="match status" value="1"/>
</dbReference>
<feature type="domain" description="Thioredoxin" evidence="1">
    <location>
        <begin position="58"/>
        <end position="204"/>
    </location>
</feature>
<dbReference type="eggNOG" id="COG0526">
    <property type="taxonomic scope" value="Bacteria"/>
</dbReference>
<dbReference type="AlphaFoldDB" id="Q7NFA5"/>
<dbReference type="Pfam" id="PF08534">
    <property type="entry name" value="Redoxin"/>
    <property type="match status" value="1"/>
</dbReference>
<dbReference type="PANTHER" id="PTHR42852">
    <property type="entry name" value="THIOL:DISULFIDE INTERCHANGE PROTEIN DSBE"/>
    <property type="match status" value="1"/>
</dbReference>
<organism evidence="2 3">
    <name type="scientific">Gloeobacter violaceus (strain ATCC 29082 / PCC 7421)</name>
    <dbReference type="NCBI Taxonomy" id="251221"/>
    <lineage>
        <taxon>Bacteria</taxon>
        <taxon>Bacillati</taxon>
        <taxon>Cyanobacteriota</taxon>
        <taxon>Cyanophyceae</taxon>
        <taxon>Gloeobacterales</taxon>
        <taxon>Gloeobacteraceae</taxon>
        <taxon>Gloeobacter</taxon>
    </lineage>
</organism>
<evidence type="ECO:0000313" key="3">
    <source>
        <dbReference type="Proteomes" id="UP000000557"/>
    </source>
</evidence>
<dbReference type="SUPFAM" id="SSF52833">
    <property type="entry name" value="Thioredoxin-like"/>
    <property type="match status" value="1"/>
</dbReference>
<sequence>MLFRNPVGMQEKLTMKDALTNRRALLDLLGAAAAAAGIRLWADSPAVRAMETGSAPPLPLRGPLPDFTGITQWLNTPKPLTVADLKGSVVLVHIWTFACINCQRTLPYVVRWHETYAARGLRVVGVHTPEFAYERDIENIRRAMQQHRITYPNAVDNRFATWKAYNNEYWPHLFLADRQGRLRYDHIGEGAYNTTERVIRTLLDA</sequence>
<accession>Q7NFA5</accession>
<dbReference type="CDD" id="cd03012">
    <property type="entry name" value="TlpA_like_DipZ_like"/>
    <property type="match status" value="1"/>
</dbReference>
<proteinExistence type="predicted"/>